<dbReference type="SUPFAM" id="SSF48498">
    <property type="entry name" value="Tetracyclin repressor-like, C-terminal domain"/>
    <property type="match status" value="1"/>
</dbReference>
<dbReference type="Gene3D" id="1.10.357.10">
    <property type="entry name" value="Tetracycline Repressor, domain 2"/>
    <property type="match status" value="1"/>
</dbReference>
<dbReference type="InterPro" id="IPR036271">
    <property type="entry name" value="Tet_transcr_reg_TetR-rel_C_sf"/>
</dbReference>
<dbReference type="RefSeq" id="WP_229891661.1">
    <property type="nucleotide sequence ID" value="NZ_BNBD01000018.1"/>
</dbReference>
<name>A0A919B8S7_9ACTN</name>
<evidence type="ECO:0000313" key="2">
    <source>
        <dbReference type="Proteomes" id="UP000638313"/>
    </source>
</evidence>
<organism evidence="1 2">
    <name type="scientific">Streptomyces mashuensis</name>
    <dbReference type="NCBI Taxonomy" id="33904"/>
    <lineage>
        <taxon>Bacteria</taxon>
        <taxon>Bacillati</taxon>
        <taxon>Actinomycetota</taxon>
        <taxon>Actinomycetes</taxon>
        <taxon>Kitasatosporales</taxon>
        <taxon>Streptomycetaceae</taxon>
        <taxon>Streptomyces</taxon>
    </lineage>
</organism>
<proteinExistence type="predicted"/>
<protein>
    <submittedName>
        <fullName evidence="1">Uncharacterized protein</fullName>
    </submittedName>
</protein>
<reference evidence="1" key="2">
    <citation type="submission" date="2020-09" db="EMBL/GenBank/DDBJ databases">
        <authorList>
            <person name="Sun Q."/>
            <person name="Ohkuma M."/>
        </authorList>
    </citation>
    <scope>NUCLEOTIDE SEQUENCE</scope>
    <source>
        <strain evidence="1">JCM 4059</strain>
    </source>
</reference>
<reference evidence="1" key="1">
    <citation type="journal article" date="2014" name="Int. J. Syst. Evol. Microbiol.">
        <title>Complete genome sequence of Corynebacterium casei LMG S-19264T (=DSM 44701T), isolated from a smear-ripened cheese.</title>
        <authorList>
            <consortium name="US DOE Joint Genome Institute (JGI-PGF)"/>
            <person name="Walter F."/>
            <person name="Albersmeier A."/>
            <person name="Kalinowski J."/>
            <person name="Ruckert C."/>
        </authorList>
    </citation>
    <scope>NUCLEOTIDE SEQUENCE</scope>
    <source>
        <strain evidence="1">JCM 4059</strain>
    </source>
</reference>
<comment type="caution">
    <text evidence="1">The sequence shown here is derived from an EMBL/GenBank/DDBJ whole genome shotgun (WGS) entry which is preliminary data.</text>
</comment>
<accession>A0A919B8S7</accession>
<dbReference type="Proteomes" id="UP000638313">
    <property type="component" value="Unassembled WGS sequence"/>
</dbReference>
<sequence length="68" mass="7150">MALALPIWGHLHGLVTLEIHGHLRAQTLSPDKLSAAELAQMVRSLGLGDQRLMPGSAEAGRGAGITTR</sequence>
<dbReference type="AlphaFoldDB" id="A0A919B8S7"/>
<dbReference type="EMBL" id="BNBD01000018">
    <property type="protein sequence ID" value="GHF69176.1"/>
    <property type="molecule type" value="Genomic_DNA"/>
</dbReference>
<gene>
    <name evidence="1" type="ORF">GCM10010218_58190</name>
</gene>
<evidence type="ECO:0000313" key="1">
    <source>
        <dbReference type="EMBL" id="GHF69176.1"/>
    </source>
</evidence>
<keyword evidence="2" id="KW-1185">Reference proteome</keyword>